<dbReference type="InterPro" id="IPR008727">
    <property type="entry name" value="PAAR_motif"/>
</dbReference>
<organism evidence="1 2">
    <name type="scientific">Pseudoduganella flava</name>
    <dbReference type="NCBI Taxonomy" id="871742"/>
    <lineage>
        <taxon>Bacteria</taxon>
        <taxon>Pseudomonadati</taxon>
        <taxon>Pseudomonadota</taxon>
        <taxon>Betaproteobacteria</taxon>
        <taxon>Burkholderiales</taxon>
        <taxon>Oxalobacteraceae</taxon>
        <taxon>Telluria group</taxon>
        <taxon>Pseudoduganella</taxon>
    </lineage>
</organism>
<dbReference type="CDD" id="cd14744">
    <property type="entry name" value="PAAR_CT_2"/>
    <property type="match status" value="1"/>
</dbReference>
<dbReference type="Gene3D" id="2.60.200.60">
    <property type="match status" value="1"/>
</dbReference>
<name>A0ABX6FVG6_9BURK</name>
<gene>
    <name evidence="1" type="ORF">GO485_22325</name>
</gene>
<evidence type="ECO:0000313" key="2">
    <source>
        <dbReference type="Proteomes" id="UP000437862"/>
    </source>
</evidence>
<protein>
    <submittedName>
        <fullName evidence="1">PAAR domain-containing protein</fullName>
    </submittedName>
</protein>
<evidence type="ECO:0000313" key="1">
    <source>
        <dbReference type="EMBL" id="QGZ41519.1"/>
    </source>
</evidence>
<proteinExistence type="predicted"/>
<dbReference type="Pfam" id="PF05488">
    <property type="entry name" value="PAAR_motif"/>
    <property type="match status" value="1"/>
</dbReference>
<reference evidence="1 2" key="1">
    <citation type="submission" date="2019-12" db="EMBL/GenBank/DDBJ databases">
        <title>Draft Genome Sequences of Six Type Strains of the Genus Massilia.</title>
        <authorList>
            <person name="Miess H."/>
            <person name="Frediansyah A."/>
            <person name="Goeker M."/>
            <person name="Gross H."/>
        </authorList>
    </citation>
    <scope>NUCLEOTIDE SEQUENCE [LARGE SCALE GENOMIC DNA]</scope>
    <source>
        <strain evidence="1 2">DSM 26639</strain>
    </source>
</reference>
<keyword evidence="2" id="KW-1185">Reference proteome</keyword>
<dbReference type="Proteomes" id="UP000437862">
    <property type="component" value="Chromosome"/>
</dbReference>
<dbReference type="EMBL" id="CP046904">
    <property type="protein sequence ID" value="QGZ41519.1"/>
    <property type="molecule type" value="Genomic_DNA"/>
</dbReference>
<dbReference type="RefSeq" id="WP_145872906.1">
    <property type="nucleotide sequence ID" value="NZ_CP046904.1"/>
</dbReference>
<accession>A0ABX6FVG6</accession>
<sequence>MQPVIVMGDKTSHGGTVITCSSMSDTHGKGWARVGDKVACPRCKGIFPIAEGDSTLTDDGLPVAYHGCKVACGASLISGQLSTFTNQAKSAGSASGSDADSRLSEKFGFIGAGIAGAYEDEPLDSAGQRFRGRFQLLDASTGEPISGQAARLRTTSGQVISTTTDSDGFTQWVEREARETLAFDLNDEEDK</sequence>